<comment type="caution">
    <text evidence="11">The sequence shown here is derived from an EMBL/GenBank/DDBJ whole genome shotgun (WGS) entry which is preliminary data.</text>
</comment>
<evidence type="ECO:0000256" key="5">
    <source>
        <dbReference type="ARBA" id="ARBA00022801"/>
    </source>
</evidence>
<evidence type="ECO:0000256" key="3">
    <source>
        <dbReference type="ARBA" id="ARBA00022512"/>
    </source>
</evidence>
<evidence type="ECO:0000256" key="10">
    <source>
        <dbReference type="SAM" id="SignalP"/>
    </source>
</evidence>
<keyword evidence="12" id="KW-1185">Reference proteome</keyword>
<dbReference type="PROSITE" id="PS00502">
    <property type="entry name" value="POLYGALACTURONASE"/>
    <property type="match status" value="1"/>
</dbReference>
<dbReference type="SUPFAM" id="SSF51126">
    <property type="entry name" value="Pectin lyase-like"/>
    <property type="match status" value="1"/>
</dbReference>
<organism evidence="11 12">
    <name type="scientific">Rosa chinensis</name>
    <name type="common">China rose</name>
    <dbReference type="NCBI Taxonomy" id="74649"/>
    <lineage>
        <taxon>Eukaryota</taxon>
        <taxon>Viridiplantae</taxon>
        <taxon>Streptophyta</taxon>
        <taxon>Embryophyta</taxon>
        <taxon>Tracheophyta</taxon>
        <taxon>Spermatophyta</taxon>
        <taxon>Magnoliopsida</taxon>
        <taxon>eudicotyledons</taxon>
        <taxon>Gunneridae</taxon>
        <taxon>Pentapetalae</taxon>
        <taxon>rosids</taxon>
        <taxon>fabids</taxon>
        <taxon>Rosales</taxon>
        <taxon>Rosaceae</taxon>
        <taxon>Rosoideae</taxon>
        <taxon>Rosoideae incertae sedis</taxon>
        <taxon>Rosa</taxon>
    </lineage>
</organism>
<dbReference type="EMBL" id="PDCK01000043">
    <property type="protein sequence ID" value="PRQ34957.1"/>
    <property type="molecule type" value="Genomic_DNA"/>
</dbReference>
<evidence type="ECO:0000256" key="9">
    <source>
        <dbReference type="RuleBase" id="RU361169"/>
    </source>
</evidence>
<evidence type="ECO:0000256" key="7">
    <source>
        <dbReference type="ARBA" id="ARBA00023316"/>
    </source>
</evidence>
<dbReference type="GO" id="GO:0071555">
    <property type="term" value="P:cell wall organization"/>
    <property type="evidence" value="ECO:0007669"/>
    <property type="project" value="UniProtKB-KW"/>
</dbReference>
<gene>
    <name evidence="11" type="ORF">RchiOBHm_Chr5g0074791</name>
</gene>
<dbReference type="GO" id="GO:0004650">
    <property type="term" value="F:polygalacturonase activity"/>
    <property type="evidence" value="ECO:0007669"/>
    <property type="project" value="UniProtKB-EC"/>
</dbReference>
<dbReference type="InterPro" id="IPR012334">
    <property type="entry name" value="Pectin_lyas_fold"/>
</dbReference>
<dbReference type="Gene3D" id="2.160.20.10">
    <property type="entry name" value="Single-stranded right-handed beta-helix, Pectin lyase-like"/>
    <property type="match status" value="1"/>
</dbReference>
<name>A0A2P6QLB2_ROSCH</name>
<keyword evidence="3" id="KW-0134">Cell wall</keyword>
<evidence type="ECO:0000256" key="6">
    <source>
        <dbReference type="ARBA" id="ARBA00023295"/>
    </source>
</evidence>
<protein>
    <submittedName>
        <fullName evidence="11">Putative polygalacturonase</fullName>
        <ecNumber evidence="11">3.2.1.15</ecNumber>
    </submittedName>
</protein>
<dbReference type="Proteomes" id="UP000238479">
    <property type="component" value="Chromosome 5"/>
</dbReference>
<evidence type="ECO:0000256" key="2">
    <source>
        <dbReference type="ARBA" id="ARBA00008834"/>
    </source>
</evidence>
<dbReference type="InterPro" id="IPR000743">
    <property type="entry name" value="Glyco_hydro_28"/>
</dbReference>
<dbReference type="AlphaFoldDB" id="A0A2P6QLB2"/>
<dbReference type="InterPro" id="IPR011050">
    <property type="entry name" value="Pectin_lyase_fold/virulence"/>
</dbReference>
<keyword evidence="10" id="KW-0732">Signal</keyword>
<reference evidence="11 12" key="1">
    <citation type="journal article" date="2018" name="Nat. Genet.">
        <title>The Rosa genome provides new insights in the design of modern roses.</title>
        <authorList>
            <person name="Bendahmane M."/>
        </authorList>
    </citation>
    <scope>NUCLEOTIDE SEQUENCE [LARGE SCALE GENOMIC DNA]</scope>
    <source>
        <strain evidence="12">cv. Old Blush</strain>
    </source>
</reference>
<proteinExistence type="inferred from homology"/>
<comment type="similarity">
    <text evidence="2 9">Belongs to the glycosyl hydrolase 28 family.</text>
</comment>
<comment type="subcellular location">
    <subcellularLocation>
        <location evidence="1">Secreted</location>
        <location evidence="1">Cell wall</location>
    </subcellularLocation>
</comment>
<evidence type="ECO:0000256" key="4">
    <source>
        <dbReference type="ARBA" id="ARBA00022525"/>
    </source>
</evidence>
<dbReference type="OrthoDB" id="187139at2759"/>
<evidence type="ECO:0000256" key="1">
    <source>
        <dbReference type="ARBA" id="ARBA00004191"/>
    </source>
</evidence>
<dbReference type="SMART" id="SM00710">
    <property type="entry name" value="PbH1"/>
    <property type="match status" value="6"/>
</dbReference>
<dbReference type="Pfam" id="PF00295">
    <property type="entry name" value="Glyco_hydro_28"/>
    <property type="match status" value="1"/>
</dbReference>
<evidence type="ECO:0000313" key="12">
    <source>
        <dbReference type="Proteomes" id="UP000238479"/>
    </source>
</evidence>
<keyword evidence="7" id="KW-0961">Cell wall biogenesis/degradation</keyword>
<dbReference type="PANTHER" id="PTHR31375">
    <property type="match status" value="1"/>
</dbReference>
<dbReference type="InterPro" id="IPR006626">
    <property type="entry name" value="PbH1"/>
</dbReference>
<evidence type="ECO:0000313" key="11">
    <source>
        <dbReference type="EMBL" id="PRQ34957.1"/>
    </source>
</evidence>
<feature type="active site" evidence="8">
    <location>
        <position position="229"/>
    </location>
</feature>
<dbReference type="Gramene" id="PRQ34957">
    <property type="protein sequence ID" value="PRQ34957"/>
    <property type="gene ID" value="RchiOBHm_Chr5g0074791"/>
</dbReference>
<feature type="chain" id="PRO_5015154572" evidence="10">
    <location>
        <begin position="26"/>
        <end position="450"/>
    </location>
</feature>
<dbReference type="STRING" id="74649.A0A2P6QLB2"/>
<dbReference type="OMA" id="NINGCKN"/>
<dbReference type="FunFam" id="2.160.20.10:FF:000004">
    <property type="entry name" value="Pectin lyase-like superfamily protein"/>
    <property type="match status" value="1"/>
</dbReference>
<dbReference type="GO" id="GO:0005975">
    <property type="term" value="P:carbohydrate metabolic process"/>
    <property type="evidence" value="ECO:0007669"/>
    <property type="project" value="InterPro"/>
</dbReference>
<keyword evidence="4" id="KW-0964">Secreted</keyword>
<evidence type="ECO:0000256" key="8">
    <source>
        <dbReference type="PROSITE-ProRule" id="PRU10052"/>
    </source>
</evidence>
<dbReference type="EC" id="3.2.1.15" evidence="11"/>
<feature type="signal peptide" evidence="10">
    <location>
        <begin position="1"/>
        <end position="25"/>
    </location>
</feature>
<keyword evidence="5 9" id="KW-0378">Hydrolase</keyword>
<accession>A0A2P6QLB2</accession>
<keyword evidence="6 9" id="KW-0326">Glycosidase</keyword>
<sequence length="450" mass="48086">MGLKLVNVLAILVLSLLASTTTSQADVFDVTSSIYGGKPGSDIAEGLAKAWRDACASESSSKVVVPSGAYKLKEATFEGPCKAPIEVKIQGTLQAPKDRSSDTWVAFSSIDMLTLWGGGTFDGQGAHGSKDGDIRDIRFSSITNSIIMDITSLDSKKYHISISECTNIVFDRLTITSPTNDANTDGIDIGSSTRINVTHTNIATGDDCIAIGEGTNQLLVTDVTCGPGHGISIGSLGYKPDEKPVFGVTIMNCTLVGTTNGARIKTWPDSPGVSTASDILFEDIVMVNVENPIIIDQNYCSGDEDRCKQNTPSEVQISNVRFKNIKGSSATPIAVNLACSPIVPCQNVELEDIDLTYNGNEGSLSSQCFNVRPRTTRVGKALACANLPGLRSGDSPLPPQLYDYHSPMIYTGGPDNNSCWRPRPPVMGYLLMSGLGVWLLQELLQEYSKL</sequence>